<sequence length="71" mass="8271">MPKVKRVINCIITLKNTRTAVACLSMCFAHFHVNSDYGGGNLFEVIDILNKQRLYMYVNIESRFITIRFNK</sequence>
<gene>
    <name evidence="1" type="ORF">FF38_05074</name>
</gene>
<comment type="caution">
    <text evidence="1">The sequence shown here is derived from an EMBL/GenBank/DDBJ whole genome shotgun (WGS) entry which is preliminary data.</text>
</comment>
<evidence type="ECO:0000313" key="2">
    <source>
        <dbReference type="Proteomes" id="UP000037069"/>
    </source>
</evidence>
<accession>A0A0L0CBR4</accession>
<dbReference type="AlphaFoldDB" id="A0A0L0CBR4"/>
<dbReference type="Proteomes" id="UP000037069">
    <property type="component" value="Unassembled WGS sequence"/>
</dbReference>
<keyword evidence="2" id="KW-1185">Reference proteome</keyword>
<name>A0A0L0CBR4_LUCCU</name>
<dbReference type="EMBL" id="JRES01000641">
    <property type="protein sequence ID" value="KNC29685.1"/>
    <property type="molecule type" value="Genomic_DNA"/>
</dbReference>
<proteinExistence type="predicted"/>
<organism evidence="1 2">
    <name type="scientific">Lucilia cuprina</name>
    <name type="common">Green bottle fly</name>
    <name type="synonym">Australian sheep blowfly</name>
    <dbReference type="NCBI Taxonomy" id="7375"/>
    <lineage>
        <taxon>Eukaryota</taxon>
        <taxon>Metazoa</taxon>
        <taxon>Ecdysozoa</taxon>
        <taxon>Arthropoda</taxon>
        <taxon>Hexapoda</taxon>
        <taxon>Insecta</taxon>
        <taxon>Pterygota</taxon>
        <taxon>Neoptera</taxon>
        <taxon>Endopterygota</taxon>
        <taxon>Diptera</taxon>
        <taxon>Brachycera</taxon>
        <taxon>Muscomorpha</taxon>
        <taxon>Oestroidea</taxon>
        <taxon>Calliphoridae</taxon>
        <taxon>Luciliinae</taxon>
        <taxon>Lucilia</taxon>
    </lineage>
</organism>
<evidence type="ECO:0000313" key="1">
    <source>
        <dbReference type="EMBL" id="KNC29685.1"/>
    </source>
</evidence>
<protein>
    <submittedName>
        <fullName evidence="1">Uncharacterized protein</fullName>
    </submittedName>
</protein>
<reference evidence="1 2" key="1">
    <citation type="journal article" date="2015" name="Nat. Commun.">
        <title>Lucilia cuprina genome unlocks parasitic fly biology to underpin future interventions.</title>
        <authorList>
            <person name="Anstead C.A."/>
            <person name="Korhonen P.K."/>
            <person name="Young N.D."/>
            <person name="Hall R.S."/>
            <person name="Jex A.R."/>
            <person name="Murali S.C."/>
            <person name="Hughes D.S."/>
            <person name="Lee S.F."/>
            <person name="Perry T."/>
            <person name="Stroehlein A.J."/>
            <person name="Ansell B.R."/>
            <person name="Breugelmans B."/>
            <person name="Hofmann A."/>
            <person name="Qu J."/>
            <person name="Dugan S."/>
            <person name="Lee S.L."/>
            <person name="Chao H."/>
            <person name="Dinh H."/>
            <person name="Han Y."/>
            <person name="Doddapaneni H.V."/>
            <person name="Worley K.C."/>
            <person name="Muzny D.M."/>
            <person name="Ioannidis P."/>
            <person name="Waterhouse R.M."/>
            <person name="Zdobnov E.M."/>
            <person name="James P.J."/>
            <person name="Bagnall N.H."/>
            <person name="Kotze A.C."/>
            <person name="Gibbs R.A."/>
            <person name="Richards S."/>
            <person name="Batterham P."/>
            <person name="Gasser R.B."/>
        </authorList>
    </citation>
    <scope>NUCLEOTIDE SEQUENCE [LARGE SCALE GENOMIC DNA]</scope>
    <source>
        <strain evidence="1 2">LS</strain>
        <tissue evidence="1">Full body</tissue>
    </source>
</reference>